<organism evidence="10 11">
    <name type="scientific">Athelia psychrophila</name>
    <dbReference type="NCBI Taxonomy" id="1759441"/>
    <lineage>
        <taxon>Eukaryota</taxon>
        <taxon>Fungi</taxon>
        <taxon>Dikarya</taxon>
        <taxon>Basidiomycota</taxon>
        <taxon>Agaricomycotina</taxon>
        <taxon>Agaricomycetes</taxon>
        <taxon>Agaricomycetidae</taxon>
        <taxon>Atheliales</taxon>
        <taxon>Atheliaceae</taxon>
        <taxon>Athelia</taxon>
    </lineage>
</organism>
<dbReference type="Gene3D" id="2.30.40.10">
    <property type="entry name" value="Urease, subunit C, domain 1"/>
    <property type="match status" value="1"/>
</dbReference>
<reference evidence="10 11" key="1">
    <citation type="journal article" date="2016" name="Mol. Biol. Evol.">
        <title>Comparative Genomics of Early-Diverging Mushroom-Forming Fungi Provides Insights into the Origins of Lignocellulose Decay Capabilities.</title>
        <authorList>
            <person name="Nagy L.G."/>
            <person name="Riley R."/>
            <person name="Tritt A."/>
            <person name="Adam C."/>
            <person name="Daum C."/>
            <person name="Floudas D."/>
            <person name="Sun H."/>
            <person name="Yadav J.S."/>
            <person name="Pangilinan J."/>
            <person name="Larsson K.H."/>
            <person name="Matsuura K."/>
            <person name="Barry K."/>
            <person name="Labutti K."/>
            <person name="Kuo R."/>
            <person name="Ohm R.A."/>
            <person name="Bhattacharya S.S."/>
            <person name="Shirouzu T."/>
            <person name="Yoshinaga Y."/>
            <person name="Martin F.M."/>
            <person name="Grigoriev I.V."/>
            <person name="Hibbett D.S."/>
        </authorList>
    </citation>
    <scope>NUCLEOTIDE SEQUENCE [LARGE SCALE GENOMIC DNA]</scope>
    <source>
        <strain evidence="10 11">CBS 109695</strain>
    </source>
</reference>
<comment type="catalytic activity">
    <reaction evidence="6 8">
        <text>guanine + H2O + H(+) = xanthine + NH4(+)</text>
        <dbReference type="Rhea" id="RHEA:14665"/>
        <dbReference type="ChEBI" id="CHEBI:15377"/>
        <dbReference type="ChEBI" id="CHEBI:15378"/>
        <dbReference type="ChEBI" id="CHEBI:16235"/>
        <dbReference type="ChEBI" id="CHEBI:17712"/>
        <dbReference type="ChEBI" id="CHEBI:28938"/>
        <dbReference type="EC" id="3.5.4.3"/>
    </reaction>
</comment>
<dbReference type="GO" id="GO:0008270">
    <property type="term" value="F:zinc ion binding"/>
    <property type="evidence" value="ECO:0007669"/>
    <property type="project" value="UniProtKB-UniRule"/>
</dbReference>
<accession>A0A166BEC5</accession>
<comment type="function">
    <text evidence="7 8">Catalyzes the hydrolytic deamination of guanine, producing xanthine and ammonia.</text>
</comment>
<dbReference type="Gene3D" id="3.20.20.140">
    <property type="entry name" value="Metal-dependent hydrolases"/>
    <property type="match status" value="1"/>
</dbReference>
<dbReference type="GO" id="GO:0008892">
    <property type="term" value="F:guanine deaminase activity"/>
    <property type="evidence" value="ECO:0007669"/>
    <property type="project" value="UniProtKB-UniRule"/>
</dbReference>
<dbReference type="EMBL" id="KV417645">
    <property type="protein sequence ID" value="KZP12556.1"/>
    <property type="molecule type" value="Genomic_DNA"/>
</dbReference>
<evidence type="ECO:0000256" key="5">
    <source>
        <dbReference type="ARBA" id="ARBA00022833"/>
    </source>
</evidence>
<dbReference type="EC" id="3.5.4.3" evidence="8"/>
<evidence type="ECO:0000256" key="3">
    <source>
        <dbReference type="ARBA" id="ARBA00022723"/>
    </source>
</evidence>
<keyword evidence="11" id="KW-1185">Reference proteome</keyword>
<comment type="pathway">
    <text evidence="1 8">Purine metabolism; guanine degradation; xanthine from guanine: step 1/1.</text>
</comment>
<dbReference type="InterPro" id="IPR011059">
    <property type="entry name" value="Metal-dep_hydrolase_composite"/>
</dbReference>
<dbReference type="InterPro" id="IPR051607">
    <property type="entry name" value="Metallo-dep_hydrolases"/>
</dbReference>
<dbReference type="InterPro" id="IPR006680">
    <property type="entry name" value="Amidohydro-rel"/>
</dbReference>
<evidence type="ECO:0000256" key="8">
    <source>
        <dbReference type="RuleBase" id="RU366009"/>
    </source>
</evidence>
<dbReference type="OrthoDB" id="194468at2759"/>
<evidence type="ECO:0000313" key="11">
    <source>
        <dbReference type="Proteomes" id="UP000076532"/>
    </source>
</evidence>
<evidence type="ECO:0000256" key="7">
    <source>
        <dbReference type="ARBA" id="ARBA00056079"/>
    </source>
</evidence>
<evidence type="ECO:0000313" key="10">
    <source>
        <dbReference type="EMBL" id="KZP12556.1"/>
    </source>
</evidence>
<dbReference type="PANTHER" id="PTHR11271">
    <property type="entry name" value="GUANINE DEAMINASE"/>
    <property type="match status" value="1"/>
</dbReference>
<feature type="domain" description="Amidohydrolase-related" evidence="9">
    <location>
        <begin position="71"/>
        <end position="486"/>
    </location>
</feature>
<name>A0A166BEC5_9AGAM</name>
<dbReference type="Pfam" id="PF01979">
    <property type="entry name" value="Amidohydro_1"/>
    <property type="match status" value="1"/>
</dbReference>
<protein>
    <recommendedName>
        <fullName evidence="8">Guanine deaminase</fullName>
        <shortName evidence="8">Guanase</shortName>
        <ecNumber evidence="8">3.5.4.3</ecNumber>
    </recommendedName>
    <alternativeName>
        <fullName evidence="8">Guanine aminohydrolase</fullName>
    </alternativeName>
</protein>
<dbReference type="InterPro" id="IPR014311">
    <property type="entry name" value="Guanine_deaminase"/>
</dbReference>
<gene>
    <name evidence="10" type="ORF">FIBSPDRAFT_1049943</name>
</gene>
<dbReference type="GO" id="GO:0005829">
    <property type="term" value="C:cytosol"/>
    <property type="evidence" value="ECO:0007669"/>
    <property type="project" value="TreeGrafter"/>
</dbReference>
<evidence type="ECO:0000259" key="9">
    <source>
        <dbReference type="Pfam" id="PF01979"/>
    </source>
</evidence>
<proteinExistence type="inferred from homology"/>
<dbReference type="STRING" id="436010.A0A166BEC5"/>
<dbReference type="SUPFAM" id="SSF51556">
    <property type="entry name" value="Metallo-dependent hydrolases"/>
    <property type="match status" value="1"/>
</dbReference>
<dbReference type="GO" id="GO:0006147">
    <property type="term" value="P:guanine catabolic process"/>
    <property type="evidence" value="ECO:0007669"/>
    <property type="project" value="UniProtKB-UniRule"/>
</dbReference>
<dbReference type="UniPathway" id="UPA00603">
    <property type="reaction ID" value="UER00660"/>
</dbReference>
<comment type="cofactor">
    <cofactor evidence="8">
        <name>Zn(2+)</name>
        <dbReference type="ChEBI" id="CHEBI:29105"/>
    </cofactor>
    <text evidence="8">Binds 1 zinc ion per subunit.</text>
</comment>
<dbReference type="SUPFAM" id="SSF51338">
    <property type="entry name" value="Composite domain of metallo-dependent hydrolases"/>
    <property type="match status" value="1"/>
</dbReference>
<evidence type="ECO:0000256" key="4">
    <source>
        <dbReference type="ARBA" id="ARBA00022801"/>
    </source>
</evidence>
<keyword evidence="4 8" id="KW-0378">Hydrolase</keyword>
<dbReference type="Proteomes" id="UP000076532">
    <property type="component" value="Unassembled WGS sequence"/>
</dbReference>
<keyword evidence="5 8" id="KW-0862">Zinc</keyword>
<sequence>MIPLPTVYHGPVINPRSLTAYDALPNCLLAVSPAGDIAWLVDDVQGPMVQEVLRQKGCVHAEVITLKVGEFLIPGFVDTHTHAPQLPNLGIGGQYELLDWLEKCTFPMERKFADVAFAERTYRSVVRRAIDCGTTTCCYYGTLHLEATKKLADILNEKGQRAFVGKCNMDRNCPASYVEPSAAQSLADTHALIAHIRAHPAPPNILSSAARDPAPLVQPILTPRFAISCTPDLLAALGTLAARDPALRIQTHISENRKEVAFTKELFPASASYAGVYDDFGLLRGNTILAHGVHLEEAELALIRARGAGISHCPTSNFNLSSGVAPVGKYLDRGIKVGLGTDVSGGFSPSILTVIQHASIAAKVTSFAPSPSPSADRLESEPGQAGFAGKQLPIATLFYLATMGGAQVCCMDDRIGSFAVGKAFDALLVNVGESAGNPALWCGLDEAGEGEGANSNSKEVLDGMLERFLFCGDDRNIERVFVQGRFIGGKGFMQ</sequence>
<dbReference type="InterPro" id="IPR032466">
    <property type="entry name" value="Metal_Hydrolase"/>
</dbReference>
<dbReference type="NCBIfam" id="TIGR02967">
    <property type="entry name" value="guan_deamin"/>
    <property type="match status" value="1"/>
</dbReference>
<comment type="similarity">
    <text evidence="2 8">Belongs to the metallo-dependent hydrolases superfamily. ATZ/TRZ family.</text>
</comment>
<dbReference type="FunFam" id="3.20.20.140:FF:000022">
    <property type="entry name" value="Guanine deaminase"/>
    <property type="match status" value="1"/>
</dbReference>
<evidence type="ECO:0000256" key="2">
    <source>
        <dbReference type="ARBA" id="ARBA00006745"/>
    </source>
</evidence>
<evidence type="ECO:0000256" key="6">
    <source>
        <dbReference type="ARBA" id="ARBA00051148"/>
    </source>
</evidence>
<evidence type="ECO:0000256" key="1">
    <source>
        <dbReference type="ARBA" id="ARBA00004984"/>
    </source>
</evidence>
<dbReference type="PANTHER" id="PTHR11271:SF6">
    <property type="entry name" value="GUANINE DEAMINASE"/>
    <property type="match status" value="1"/>
</dbReference>
<keyword evidence="3 8" id="KW-0479">Metal-binding</keyword>
<dbReference type="AlphaFoldDB" id="A0A166BEC5"/>